<dbReference type="EMBL" id="AMZH03001277">
    <property type="protein sequence ID" value="RRT79931.1"/>
    <property type="molecule type" value="Genomic_DNA"/>
</dbReference>
<evidence type="ECO:0000313" key="3">
    <source>
        <dbReference type="Proteomes" id="UP000287651"/>
    </source>
</evidence>
<feature type="region of interest" description="Disordered" evidence="1">
    <location>
        <begin position="26"/>
        <end position="136"/>
    </location>
</feature>
<feature type="compositionally biased region" description="Basic and acidic residues" evidence="1">
    <location>
        <begin position="46"/>
        <end position="56"/>
    </location>
</feature>
<name>A0A427AUN4_ENSVE</name>
<organism evidence="2 3">
    <name type="scientific">Ensete ventricosum</name>
    <name type="common">Abyssinian banana</name>
    <name type="synonym">Musa ensete</name>
    <dbReference type="NCBI Taxonomy" id="4639"/>
    <lineage>
        <taxon>Eukaryota</taxon>
        <taxon>Viridiplantae</taxon>
        <taxon>Streptophyta</taxon>
        <taxon>Embryophyta</taxon>
        <taxon>Tracheophyta</taxon>
        <taxon>Spermatophyta</taxon>
        <taxon>Magnoliopsida</taxon>
        <taxon>Liliopsida</taxon>
        <taxon>Zingiberales</taxon>
        <taxon>Musaceae</taxon>
        <taxon>Ensete</taxon>
    </lineage>
</organism>
<protein>
    <submittedName>
        <fullName evidence="2">Uncharacterized protein</fullName>
    </submittedName>
</protein>
<feature type="compositionally biased region" description="Acidic residues" evidence="1">
    <location>
        <begin position="26"/>
        <end position="36"/>
    </location>
</feature>
<dbReference type="Proteomes" id="UP000287651">
    <property type="component" value="Unassembled WGS sequence"/>
</dbReference>
<evidence type="ECO:0000313" key="2">
    <source>
        <dbReference type="EMBL" id="RRT79931.1"/>
    </source>
</evidence>
<comment type="caution">
    <text evidence="2">The sequence shown here is derived from an EMBL/GenBank/DDBJ whole genome shotgun (WGS) entry which is preliminary data.</text>
</comment>
<reference evidence="2 3" key="1">
    <citation type="journal article" date="2014" name="Agronomy (Basel)">
        <title>A Draft Genome Sequence for Ensete ventricosum, the Drought-Tolerant Tree Against Hunger.</title>
        <authorList>
            <person name="Harrison J."/>
            <person name="Moore K.A."/>
            <person name="Paszkiewicz K."/>
            <person name="Jones T."/>
            <person name="Grant M."/>
            <person name="Ambacheew D."/>
            <person name="Muzemil S."/>
            <person name="Studholme D.J."/>
        </authorList>
    </citation>
    <scope>NUCLEOTIDE SEQUENCE [LARGE SCALE GENOMIC DNA]</scope>
</reference>
<dbReference type="AlphaFoldDB" id="A0A427AUN4"/>
<evidence type="ECO:0000256" key="1">
    <source>
        <dbReference type="SAM" id="MobiDB-lite"/>
    </source>
</evidence>
<sequence>MVQVLSGIPRVGSLPCRPVWVWLEEEDTEQEEEEKEEQSKRRRKTICKDCNTDGYRRLGLFPPHYHPKSADNDRFGRSPADFEQYQLREKEQKEEEEEGEERGEPRIQRCSPVSRSVVEPSRDLPTRASRGRRHFYSLRGEKKRLLA</sequence>
<accession>A0A427AUN4</accession>
<gene>
    <name evidence="2" type="ORF">B296_00007413</name>
</gene>
<proteinExistence type="predicted"/>